<dbReference type="GO" id="GO:0008234">
    <property type="term" value="F:cysteine-type peptidase activity"/>
    <property type="evidence" value="ECO:0007669"/>
    <property type="project" value="UniProtKB-KW"/>
</dbReference>
<dbReference type="EC" id="3.4.14.1" evidence="5"/>
<comment type="subunit">
    <text evidence="4">Tetramer of heterotrimers consisting of exclusion domain, heavy- and light chains.</text>
</comment>
<keyword evidence="16" id="KW-0732">Signal</keyword>
<gene>
    <name evidence="18" type="ORF">O3P69_001024</name>
</gene>
<evidence type="ECO:0000256" key="11">
    <source>
        <dbReference type="ARBA" id="ARBA00029762"/>
    </source>
</evidence>
<dbReference type="GO" id="GO:0006508">
    <property type="term" value="P:proteolysis"/>
    <property type="evidence" value="ECO:0007669"/>
    <property type="project" value="UniProtKB-KW"/>
</dbReference>
<evidence type="ECO:0000256" key="9">
    <source>
        <dbReference type="ARBA" id="ARBA00022807"/>
    </source>
</evidence>
<evidence type="ECO:0000259" key="17">
    <source>
        <dbReference type="SMART" id="SM00645"/>
    </source>
</evidence>
<comment type="catalytic activity">
    <reaction evidence="1">
        <text>Release of an N-terminal dipeptide, Xaa-Yaa-|-Zaa-, except when Xaa is Arg or Lys, or Yaa or Zaa is Pro.</text>
        <dbReference type="EC" id="3.4.14.1"/>
    </reaction>
</comment>
<dbReference type="PROSITE" id="PS00139">
    <property type="entry name" value="THIOL_PROTEASE_CYS"/>
    <property type="match status" value="1"/>
</dbReference>
<evidence type="ECO:0000313" key="19">
    <source>
        <dbReference type="Proteomes" id="UP001487740"/>
    </source>
</evidence>
<dbReference type="InterPro" id="IPR000668">
    <property type="entry name" value="Peptidase_C1A_C"/>
</dbReference>
<dbReference type="Gene3D" id="2.40.128.80">
    <property type="entry name" value="Cathepsin C, exclusion domain"/>
    <property type="match status" value="1"/>
</dbReference>
<dbReference type="FunFam" id="2.40.128.80:FF:000003">
    <property type="entry name" value="Cathepsin C"/>
    <property type="match status" value="1"/>
</dbReference>
<dbReference type="Gene3D" id="3.90.70.10">
    <property type="entry name" value="Cysteine proteinases"/>
    <property type="match status" value="1"/>
</dbReference>
<protein>
    <recommendedName>
        <fullName evidence="6">Dipeptidyl peptidase 1</fullName>
        <ecNumber evidence="5">3.4.14.1</ecNumber>
    </recommendedName>
    <alternativeName>
        <fullName evidence="12">Cathepsin C</fullName>
    </alternativeName>
    <alternativeName>
        <fullName evidence="11">Cathepsin J</fullName>
    </alternativeName>
    <alternativeName>
        <fullName evidence="14">Dipeptidyl peptidase I</fullName>
    </alternativeName>
    <alternativeName>
        <fullName evidence="13">Dipeptidyl transferase</fullName>
    </alternativeName>
</protein>
<dbReference type="PANTHER" id="PTHR12411">
    <property type="entry name" value="CYSTEINE PROTEASE FAMILY C1-RELATED"/>
    <property type="match status" value="1"/>
</dbReference>
<evidence type="ECO:0000256" key="8">
    <source>
        <dbReference type="ARBA" id="ARBA00022801"/>
    </source>
</evidence>
<evidence type="ECO:0000256" key="10">
    <source>
        <dbReference type="ARBA" id="ARBA00023214"/>
    </source>
</evidence>
<dbReference type="AlphaFoldDB" id="A0AAW0USF6"/>
<evidence type="ECO:0000256" key="3">
    <source>
        <dbReference type="ARBA" id="ARBA00008455"/>
    </source>
</evidence>
<dbReference type="EMBL" id="JARAKH010000008">
    <property type="protein sequence ID" value="KAK8401602.1"/>
    <property type="molecule type" value="Genomic_DNA"/>
</dbReference>
<proteinExistence type="inferred from homology"/>
<keyword evidence="10" id="KW-0868">Chloride</keyword>
<dbReference type="SUPFAM" id="SSF54001">
    <property type="entry name" value="Cysteine proteinases"/>
    <property type="match status" value="1"/>
</dbReference>
<dbReference type="PROSITE" id="PS00640">
    <property type="entry name" value="THIOL_PROTEASE_ASN"/>
    <property type="match status" value="1"/>
</dbReference>
<reference evidence="18 19" key="1">
    <citation type="submission" date="2023-03" db="EMBL/GenBank/DDBJ databases">
        <title>High-quality genome of Scylla paramamosain provides insights in environmental adaptation.</title>
        <authorList>
            <person name="Zhang L."/>
        </authorList>
    </citation>
    <scope>NUCLEOTIDE SEQUENCE [LARGE SCALE GENOMIC DNA]</scope>
    <source>
        <strain evidence="18">LZ_2023a</strain>
        <tissue evidence="18">Muscle</tissue>
    </source>
</reference>
<organism evidence="18 19">
    <name type="scientific">Scylla paramamosain</name>
    <name type="common">Mud crab</name>
    <dbReference type="NCBI Taxonomy" id="85552"/>
    <lineage>
        <taxon>Eukaryota</taxon>
        <taxon>Metazoa</taxon>
        <taxon>Ecdysozoa</taxon>
        <taxon>Arthropoda</taxon>
        <taxon>Crustacea</taxon>
        <taxon>Multicrustacea</taxon>
        <taxon>Malacostraca</taxon>
        <taxon>Eumalacostraca</taxon>
        <taxon>Eucarida</taxon>
        <taxon>Decapoda</taxon>
        <taxon>Pleocyemata</taxon>
        <taxon>Brachyura</taxon>
        <taxon>Eubrachyura</taxon>
        <taxon>Portunoidea</taxon>
        <taxon>Portunidae</taxon>
        <taxon>Portuninae</taxon>
        <taxon>Scylla</taxon>
    </lineage>
</organism>
<dbReference type="InterPro" id="IPR036496">
    <property type="entry name" value="CathepsinC_exc_dom_sf"/>
</dbReference>
<dbReference type="InterPro" id="IPR013128">
    <property type="entry name" value="Peptidase_C1A"/>
</dbReference>
<evidence type="ECO:0000256" key="6">
    <source>
        <dbReference type="ARBA" id="ARBA00014709"/>
    </source>
</evidence>
<feature type="signal peptide" evidence="16">
    <location>
        <begin position="1"/>
        <end position="17"/>
    </location>
</feature>
<dbReference type="InterPro" id="IPR038765">
    <property type="entry name" value="Papain-like_cys_pep_sf"/>
</dbReference>
<dbReference type="Pfam" id="PF00112">
    <property type="entry name" value="Peptidase_C1"/>
    <property type="match status" value="1"/>
</dbReference>
<comment type="function">
    <text evidence="15">Thiol protease. Has dipeptidylpeptidase activity. Active against a broad range of dipeptide substrates composed of both polar and hydrophobic amino acids. Proline cannot occupy the P1 position and arginine cannot occupy the P2 position of the substrate. Can act as both an exopeptidase and endopeptidase. Activates serine proteases such as elastase, cathepsin G and granzymes A and B.</text>
</comment>
<evidence type="ECO:0000256" key="13">
    <source>
        <dbReference type="ARBA" id="ARBA00030778"/>
    </source>
</evidence>
<evidence type="ECO:0000256" key="7">
    <source>
        <dbReference type="ARBA" id="ARBA00022670"/>
    </source>
</evidence>
<dbReference type="SUPFAM" id="SSF75001">
    <property type="entry name" value="Dipeptidyl peptidase I (cathepsin C), exclusion domain"/>
    <property type="match status" value="1"/>
</dbReference>
<dbReference type="InterPro" id="IPR025661">
    <property type="entry name" value="Pept_asp_AS"/>
</dbReference>
<dbReference type="GO" id="GO:0008239">
    <property type="term" value="F:dipeptidyl-peptidase activity"/>
    <property type="evidence" value="ECO:0007669"/>
    <property type="project" value="UniProtKB-EC"/>
</dbReference>
<evidence type="ECO:0000256" key="5">
    <source>
        <dbReference type="ARBA" id="ARBA00012059"/>
    </source>
</evidence>
<dbReference type="InterPro" id="IPR014882">
    <property type="entry name" value="CathepsinC_exc"/>
</dbReference>
<dbReference type="Pfam" id="PF08773">
    <property type="entry name" value="CathepsinC_exc"/>
    <property type="match status" value="1"/>
</dbReference>
<dbReference type="InterPro" id="IPR000169">
    <property type="entry name" value="Pept_cys_AS"/>
</dbReference>
<name>A0AAW0USF6_SCYPA</name>
<keyword evidence="8" id="KW-0378">Hydrolase</keyword>
<keyword evidence="9" id="KW-0788">Thiol protease</keyword>
<accession>A0AAW0USF6</accession>
<dbReference type="SMART" id="SM00645">
    <property type="entry name" value="Pept_C1"/>
    <property type="match status" value="1"/>
</dbReference>
<evidence type="ECO:0000256" key="1">
    <source>
        <dbReference type="ARBA" id="ARBA00000738"/>
    </source>
</evidence>
<feature type="domain" description="Peptidase C1A papain C-terminal" evidence="17">
    <location>
        <begin position="219"/>
        <end position="446"/>
    </location>
</feature>
<comment type="similarity">
    <text evidence="3">Belongs to the peptidase C1 family.</text>
</comment>
<feature type="chain" id="PRO_5043866897" description="Dipeptidyl peptidase 1" evidence="16">
    <location>
        <begin position="18"/>
        <end position="449"/>
    </location>
</feature>
<evidence type="ECO:0000256" key="16">
    <source>
        <dbReference type="SAM" id="SignalP"/>
    </source>
</evidence>
<evidence type="ECO:0000256" key="15">
    <source>
        <dbReference type="ARBA" id="ARBA00045556"/>
    </source>
</evidence>
<evidence type="ECO:0000256" key="14">
    <source>
        <dbReference type="ARBA" id="ARBA00032961"/>
    </source>
</evidence>
<comment type="caution">
    <text evidence="18">The sequence shown here is derived from an EMBL/GenBank/DDBJ whole genome shotgun (WGS) entry which is preliminary data.</text>
</comment>
<sequence length="449" mass="50269">MILGALLIAGIIQLAAGDTPANCLYEDVRGTWTFMETERLGSHNIDCDTLGAIVHVKNFTLAFPDIATDELSNAGTWTMIYNQGFEININQRSYFAFLYYETGENSVTSYCGHTFTGWSRDKTVRNWSCFNATKTTEVPPRTTKRLTRMDLVQPYKNDPALVQKINKVQRSWRAKEYPELEKFTTGEVQRRGGSVWPDLQSLPVPAPATAEQKARVALLPNSFDWRNVSGVNYVSPVRNQGSCGSCYAFASMANLESQVRIATQNQRQDVFSPQDVVSCSMLAQGCLGGFDYLIAGRYAQDQGVVAEECNTYTGKEDSCNTNLSCPRTYVSAYKHVGGYYGACNEEVMLEALVETGPISVSFMVYDDFHNYDGGIYHYTGLRNEFNPFEITNHVVLVVGYGADEDTGEKYWIVKNSWGNQWGEDGFFRIRRGNDECSLESMAVQVTIIP</sequence>
<evidence type="ECO:0000313" key="18">
    <source>
        <dbReference type="EMBL" id="KAK8401602.1"/>
    </source>
</evidence>
<dbReference type="PRINTS" id="PR00705">
    <property type="entry name" value="PAPAIN"/>
</dbReference>
<keyword evidence="19" id="KW-1185">Reference proteome</keyword>
<keyword evidence="7" id="KW-0645">Protease</keyword>
<evidence type="ECO:0000256" key="4">
    <source>
        <dbReference type="ARBA" id="ARBA00011610"/>
    </source>
</evidence>
<comment type="cofactor">
    <cofactor evidence="2">
        <name>chloride</name>
        <dbReference type="ChEBI" id="CHEBI:17996"/>
    </cofactor>
</comment>
<evidence type="ECO:0000256" key="12">
    <source>
        <dbReference type="ARBA" id="ARBA00029779"/>
    </source>
</evidence>
<dbReference type="Proteomes" id="UP001487740">
    <property type="component" value="Unassembled WGS sequence"/>
</dbReference>
<evidence type="ECO:0000256" key="2">
    <source>
        <dbReference type="ARBA" id="ARBA00001923"/>
    </source>
</evidence>